<accession>A0A9P7KEM6</accession>
<proteinExistence type="predicted"/>
<dbReference type="EMBL" id="JABCKV010000027">
    <property type="protein sequence ID" value="KAG5646050.1"/>
    <property type="molecule type" value="Genomic_DNA"/>
</dbReference>
<dbReference type="Proteomes" id="UP000775547">
    <property type="component" value="Unassembled WGS sequence"/>
</dbReference>
<evidence type="ECO:0000256" key="1">
    <source>
        <dbReference type="SAM" id="MobiDB-lite"/>
    </source>
</evidence>
<reference evidence="2" key="2">
    <citation type="submission" date="2021-10" db="EMBL/GenBank/DDBJ databases">
        <title>Phylogenomics reveals ancestral predisposition of the termite-cultivated fungus Termitomyces towards a domesticated lifestyle.</title>
        <authorList>
            <person name="Auxier B."/>
            <person name="Grum-Grzhimaylo A."/>
            <person name="Cardenas M.E."/>
            <person name="Lodge J.D."/>
            <person name="Laessoe T."/>
            <person name="Pedersen O."/>
            <person name="Smith M.E."/>
            <person name="Kuyper T.W."/>
            <person name="Franco-Molano E.A."/>
            <person name="Baroni T.J."/>
            <person name="Aanen D.K."/>
        </authorList>
    </citation>
    <scope>NUCLEOTIDE SEQUENCE</scope>
    <source>
        <strain evidence="2">AP01</strain>
        <tissue evidence="2">Mycelium</tissue>
    </source>
</reference>
<dbReference type="OrthoDB" id="4023585at2759"/>
<organism evidence="2 3">
    <name type="scientific">Asterophora parasitica</name>
    <dbReference type="NCBI Taxonomy" id="117018"/>
    <lineage>
        <taxon>Eukaryota</taxon>
        <taxon>Fungi</taxon>
        <taxon>Dikarya</taxon>
        <taxon>Basidiomycota</taxon>
        <taxon>Agaricomycotina</taxon>
        <taxon>Agaricomycetes</taxon>
        <taxon>Agaricomycetidae</taxon>
        <taxon>Agaricales</taxon>
        <taxon>Tricholomatineae</taxon>
        <taxon>Lyophyllaceae</taxon>
        <taxon>Asterophora</taxon>
    </lineage>
</organism>
<feature type="compositionally biased region" description="Basic and acidic residues" evidence="1">
    <location>
        <begin position="117"/>
        <end position="129"/>
    </location>
</feature>
<gene>
    <name evidence="2" type="ORF">DXG03_004473</name>
</gene>
<keyword evidence="3" id="KW-1185">Reference proteome</keyword>
<comment type="caution">
    <text evidence="2">The sequence shown here is derived from an EMBL/GenBank/DDBJ whole genome shotgun (WGS) entry which is preliminary data.</text>
</comment>
<name>A0A9P7KEM6_9AGAR</name>
<protein>
    <submittedName>
        <fullName evidence="2">Uncharacterized protein</fullName>
    </submittedName>
</protein>
<reference evidence="2" key="1">
    <citation type="submission" date="2020-07" db="EMBL/GenBank/DDBJ databases">
        <authorList>
            <person name="Nieuwenhuis M."/>
            <person name="Van De Peppel L.J.J."/>
        </authorList>
    </citation>
    <scope>NUCLEOTIDE SEQUENCE</scope>
    <source>
        <strain evidence="2">AP01</strain>
        <tissue evidence="2">Mycelium</tissue>
    </source>
</reference>
<dbReference type="AlphaFoldDB" id="A0A9P7KEM6"/>
<feature type="region of interest" description="Disordered" evidence="1">
    <location>
        <begin position="55"/>
        <end position="129"/>
    </location>
</feature>
<sequence>MITILATSRLSAVRASFINARTRHSTPVAAKTVTEKVSEVADKVNKKVGKRLASAIETGEQATQSAKETLGSATEETKETAENASDLAKQKTNQVRSFATHWRPTAHGNHQAAAGAHEAKEDIEKEAKK</sequence>
<evidence type="ECO:0000313" key="2">
    <source>
        <dbReference type="EMBL" id="KAG5646050.1"/>
    </source>
</evidence>
<feature type="compositionally biased region" description="Low complexity" evidence="1">
    <location>
        <begin position="106"/>
        <end position="116"/>
    </location>
</feature>
<evidence type="ECO:0000313" key="3">
    <source>
        <dbReference type="Proteomes" id="UP000775547"/>
    </source>
</evidence>